<evidence type="ECO:0000313" key="3">
    <source>
        <dbReference type="Proteomes" id="UP001597139"/>
    </source>
</evidence>
<keyword evidence="3" id="KW-1185">Reference proteome</keyword>
<evidence type="ECO:0000256" key="1">
    <source>
        <dbReference type="SAM" id="MobiDB-lite"/>
    </source>
</evidence>
<feature type="non-terminal residue" evidence="2">
    <location>
        <position position="1"/>
    </location>
</feature>
<sequence>KVAWDKGEQIQSIPDAIGTAMRRYLDGEIDEAVPQQQTIDELDEESASTDGGATESLGEPTNVDVESPDGPDGEAGQDDAVGDLIASGESPECPDCGSMSLYFSEGCKTCESCGWSEC</sequence>
<gene>
    <name evidence="2" type="ORF">ACFSAU_00405</name>
</gene>
<dbReference type="Proteomes" id="UP001597139">
    <property type="component" value="Unassembled WGS sequence"/>
</dbReference>
<evidence type="ECO:0000313" key="2">
    <source>
        <dbReference type="EMBL" id="MFD1565943.1"/>
    </source>
</evidence>
<proteinExistence type="predicted"/>
<dbReference type="EMBL" id="JBHUCZ010000001">
    <property type="protein sequence ID" value="MFD1565943.1"/>
    <property type="molecule type" value="Genomic_DNA"/>
</dbReference>
<feature type="compositionally biased region" description="Acidic residues" evidence="1">
    <location>
        <begin position="66"/>
        <end position="81"/>
    </location>
</feature>
<protein>
    <submittedName>
        <fullName evidence="2">Ribonucleoside-diphosphate reductase, adenosylcobalamin-dependent</fullName>
    </submittedName>
</protein>
<feature type="region of interest" description="Disordered" evidence="1">
    <location>
        <begin position="35"/>
        <end position="86"/>
    </location>
</feature>
<accession>A0ABD6BMF4</accession>
<comment type="caution">
    <text evidence="2">The sequence shown here is derived from an EMBL/GenBank/DDBJ whole genome shotgun (WGS) entry which is preliminary data.</text>
</comment>
<organism evidence="2 3">
    <name type="scientific">Halolamina litorea</name>
    <dbReference type="NCBI Taxonomy" id="1515593"/>
    <lineage>
        <taxon>Archaea</taxon>
        <taxon>Methanobacteriati</taxon>
        <taxon>Methanobacteriota</taxon>
        <taxon>Stenosarchaea group</taxon>
        <taxon>Halobacteria</taxon>
        <taxon>Halobacteriales</taxon>
        <taxon>Haloferacaceae</taxon>
    </lineage>
</organism>
<name>A0ABD6BMF4_9EURY</name>
<dbReference type="AlphaFoldDB" id="A0ABD6BMF4"/>
<reference evidence="2 3" key="1">
    <citation type="journal article" date="2019" name="Int. J. Syst. Evol. Microbiol.">
        <title>The Global Catalogue of Microorganisms (GCM) 10K type strain sequencing project: providing services to taxonomists for standard genome sequencing and annotation.</title>
        <authorList>
            <consortium name="The Broad Institute Genomics Platform"/>
            <consortium name="The Broad Institute Genome Sequencing Center for Infectious Disease"/>
            <person name="Wu L."/>
            <person name="Ma J."/>
        </authorList>
    </citation>
    <scope>NUCLEOTIDE SEQUENCE [LARGE SCALE GENOMIC DNA]</scope>
    <source>
        <strain evidence="2 3">CGMCC 1.12859</strain>
    </source>
</reference>